<feature type="signal peptide" evidence="2">
    <location>
        <begin position="1"/>
        <end position="24"/>
    </location>
</feature>
<keyword evidence="3" id="KW-0255">Endonuclease</keyword>
<dbReference type="InterPro" id="IPR003615">
    <property type="entry name" value="HNH_nuc"/>
</dbReference>
<dbReference type="GO" id="GO:0004519">
    <property type="term" value="F:endonuclease activity"/>
    <property type="evidence" value="ECO:0007669"/>
    <property type="project" value="UniProtKB-KW"/>
</dbReference>
<accession>A0A1U9VDJ9</accession>
<dbReference type="EMBL" id="CP019911">
    <property type="protein sequence ID" value="AQW28666.1"/>
    <property type="molecule type" value="Genomic_DNA"/>
</dbReference>
<feature type="compositionally biased region" description="Basic and acidic residues" evidence="1">
    <location>
        <begin position="22"/>
        <end position="38"/>
    </location>
</feature>
<feature type="chain" id="PRO_5010722010" evidence="2">
    <location>
        <begin position="25"/>
        <end position="100"/>
    </location>
</feature>
<evidence type="ECO:0000256" key="1">
    <source>
        <dbReference type="SAM" id="MobiDB-lite"/>
    </source>
</evidence>
<evidence type="ECO:0000256" key="2">
    <source>
        <dbReference type="SAM" id="SignalP"/>
    </source>
</evidence>
<reference evidence="3 4" key="1">
    <citation type="submission" date="2017-02" db="EMBL/GenBank/DDBJ databases">
        <title>Blood Disease Bacterium A2-HR MARDI.</title>
        <authorList>
            <person name="Badrun R."/>
            <person name="Abu Bakar N."/>
            <person name="Laboh R."/>
        </authorList>
    </citation>
    <scope>NUCLEOTIDE SEQUENCE [LARGE SCALE GENOMIC DNA]</scope>
    <source>
        <strain evidence="3 4">A2-HR MARDI</strain>
    </source>
</reference>
<proteinExistence type="predicted"/>
<dbReference type="Proteomes" id="UP000189628">
    <property type="component" value="Chromosome"/>
</dbReference>
<protein>
    <submittedName>
        <fullName evidence="3">HNH endonuclease</fullName>
    </submittedName>
</protein>
<name>A0A1U9VDJ9_9RALS</name>
<dbReference type="CDD" id="cd00085">
    <property type="entry name" value="HNHc"/>
    <property type="match status" value="1"/>
</dbReference>
<evidence type="ECO:0000313" key="3">
    <source>
        <dbReference type="EMBL" id="AQW28666.1"/>
    </source>
</evidence>
<sequence length="100" mass="10742">MRQLVLGLVVVGVALLAGAHTADAKTHRSTSAKHEFQRQHPCPATGQPSGKCPGYVIDHVTPLCAGGPDAPANMQWQTLADSKAKDVEERRYCRALKSTH</sequence>
<evidence type="ECO:0000313" key="4">
    <source>
        <dbReference type="Proteomes" id="UP000189628"/>
    </source>
</evidence>
<dbReference type="AlphaFoldDB" id="A0A1U9VDJ9"/>
<keyword evidence="3" id="KW-0378">Hydrolase</keyword>
<keyword evidence="3" id="KW-0540">Nuclease</keyword>
<gene>
    <name evidence="3" type="ORF">B0B51_00575</name>
</gene>
<feature type="region of interest" description="Disordered" evidence="1">
    <location>
        <begin position="22"/>
        <end position="49"/>
    </location>
</feature>
<keyword evidence="2" id="KW-0732">Signal</keyword>
<organism evidence="3 4">
    <name type="scientific">blood disease bacterium A2-HR MARDI</name>
    <dbReference type="NCBI Taxonomy" id="1944648"/>
    <lineage>
        <taxon>Bacteria</taxon>
        <taxon>Pseudomonadati</taxon>
        <taxon>Pseudomonadota</taxon>
        <taxon>Betaproteobacteria</taxon>
        <taxon>Burkholderiales</taxon>
        <taxon>Burkholderiaceae</taxon>
        <taxon>Ralstonia</taxon>
        <taxon>Ralstonia solanacearum species complex</taxon>
    </lineage>
</organism>